<dbReference type="EMBL" id="BEYU01000049">
    <property type="protein sequence ID" value="GBG28873.1"/>
    <property type="molecule type" value="Genomic_DNA"/>
</dbReference>
<dbReference type="AlphaFoldDB" id="A0A2R5GJP7"/>
<dbReference type="InParanoid" id="A0A2R5GJP7"/>
<dbReference type="InterPro" id="IPR040922">
    <property type="entry name" value="Ribosomal_mL59_dom"/>
</dbReference>
<evidence type="ECO:0000313" key="3">
    <source>
        <dbReference type="Proteomes" id="UP000241890"/>
    </source>
</evidence>
<keyword evidence="3" id="KW-1185">Reference proteome</keyword>
<feature type="domain" description="Large ribosomal subunit protein mL59" evidence="1">
    <location>
        <begin position="17"/>
        <end position="101"/>
    </location>
</feature>
<reference evidence="2 3" key="1">
    <citation type="submission" date="2017-12" db="EMBL/GenBank/DDBJ databases">
        <title>Sequencing, de novo assembly and annotation of complete genome of a new Thraustochytrid species, strain FCC1311.</title>
        <authorList>
            <person name="Sedici K."/>
            <person name="Godart F."/>
            <person name="Aiese Cigliano R."/>
            <person name="Sanseverino W."/>
            <person name="Barakat M."/>
            <person name="Ortet P."/>
            <person name="Marechal E."/>
            <person name="Cagnac O."/>
            <person name="Amato A."/>
        </authorList>
    </citation>
    <scope>NUCLEOTIDE SEQUENCE [LARGE SCALE GENOMIC DNA]</scope>
</reference>
<accession>A0A2R5GJP7</accession>
<gene>
    <name evidence="2" type="ORF">FCC1311_050942</name>
</gene>
<protein>
    <recommendedName>
        <fullName evidence="1">Large ribosomal subunit protein mL59 domain-containing protein</fullName>
    </recommendedName>
</protein>
<sequence length="132" mass="15301">MSGELPRALRLVRSTVNPKKIKGPALSGRKQAELRKQAIREGKYFRGADLKKNEWDPRWDREPKAVVTREPKGKKYLRGRDDKVKRIEEALKTMDADIAAHHAERIALKPRSFVESLFIKQGLFKERTLPKK</sequence>
<proteinExistence type="predicted"/>
<organism evidence="2 3">
    <name type="scientific">Hondaea fermentalgiana</name>
    <dbReference type="NCBI Taxonomy" id="2315210"/>
    <lineage>
        <taxon>Eukaryota</taxon>
        <taxon>Sar</taxon>
        <taxon>Stramenopiles</taxon>
        <taxon>Bigyra</taxon>
        <taxon>Labyrinthulomycetes</taxon>
        <taxon>Thraustochytrida</taxon>
        <taxon>Thraustochytriidae</taxon>
        <taxon>Hondaea</taxon>
    </lineage>
</organism>
<dbReference type="Pfam" id="PF18126">
    <property type="entry name" value="Mitoc_mL59"/>
    <property type="match status" value="1"/>
</dbReference>
<dbReference type="Proteomes" id="UP000241890">
    <property type="component" value="Unassembled WGS sequence"/>
</dbReference>
<comment type="caution">
    <text evidence="2">The sequence shown here is derived from an EMBL/GenBank/DDBJ whole genome shotgun (WGS) entry which is preliminary data.</text>
</comment>
<evidence type="ECO:0000259" key="1">
    <source>
        <dbReference type="Pfam" id="PF18126"/>
    </source>
</evidence>
<evidence type="ECO:0000313" key="2">
    <source>
        <dbReference type="EMBL" id="GBG28873.1"/>
    </source>
</evidence>
<name>A0A2R5GJP7_9STRA</name>